<feature type="transmembrane region" description="Helical" evidence="6">
    <location>
        <begin position="17"/>
        <end position="38"/>
    </location>
</feature>
<dbReference type="InterPro" id="IPR001182">
    <property type="entry name" value="FtsW/RodA"/>
</dbReference>
<keyword evidence="4 6" id="KW-1133">Transmembrane helix</keyword>
<name>F8JWG0_STREN</name>
<feature type="transmembrane region" description="Helical" evidence="6">
    <location>
        <begin position="74"/>
        <end position="91"/>
    </location>
</feature>
<evidence type="ECO:0000256" key="1">
    <source>
        <dbReference type="ARBA" id="ARBA00004141"/>
    </source>
</evidence>
<evidence type="ECO:0000256" key="6">
    <source>
        <dbReference type="SAM" id="Phobius"/>
    </source>
</evidence>
<feature type="transmembrane region" description="Helical" evidence="6">
    <location>
        <begin position="44"/>
        <end position="62"/>
    </location>
</feature>
<dbReference type="KEGG" id="sct:SCAT_3378"/>
<protein>
    <submittedName>
        <fullName evidence="7">FtsW/RodA/SpoVE family cell cycle protein</fullName>
    </submittedName>
</protein>
<feature type="transmembrane region" description="Helical" evidence="6">
    <location>
        <begin position="137"/>
        <end position="155"/>
    </location>
</feature>
<keyword evidence="5 6" id="KW-0472">Membrane</keyword>
<evidence type="ECO:0000313" key="8">
    <source>
        <dbReference type="Proteomes" id="UP000007842"/>
    </source>
</evidence>
<dbReference type="GO" id="GO:0032153">
    <property type="term" value="C:cell division site"/>
    <property type="evidence" value="ECO:0007669"/>
    <property type="project" value="TreeGrafter"/>
</dbReference>
<comment type="subcellular location">
    <subcellularLocation>
        <location evidence="1">Membrane</location>
        <topology evidence="1">Multi-pass membrane protein</topology>
    </subcellularLocation>
</comment>
<feature type="transmembrane region" description="Helical" evidence="6">
    <location>
        <begin position="111"/>
        <end position="128"/>
    </location>
</feature>
<gene>
    <name evidence="7" type="ordered locus">SCATT_33690</name>
</gene>
<accession>G8WQY1</accession>
<accession>F8JWG0</accession>
<dbReference type="Proteomes" id="UP000007842">
    <property type="component" value="Chromosome"/>
</dbReference>
<evidence type="ECO:0000256" key="4">
    <source>
        <dbReference type="ARBA" id="ARBA00022989"/>
    </source>
</evidence>
<organism evidence="7 8">
    <name type="scientific">Streptantibioticus cattleyicolor (strain ATCC 35852 / DSM 46488 / JCM 4925 / NBRC 14057 / NRRL 8057)</name>
    <name type="common">Streptomyces cattleya</name>
    <dbReference type="NCBI Taxonomy" id="1003195"/>
    <lineage>
        <taxon>Bacteria</taxon>
        <taxon>Bacillati</taxon>
        <taxon>Actinomycetota</taxon>
        <taxon>Actinomycetes</taxon>
        <taxon>Kitasatosporales</taxon>
        <taxon>Streptomycetaceae</taxon>
        <taxon>Streptantibioticus</taxon>
    </lineage>
</organism>
<evidence type="ECO:0000256" key="3">
    <source>
        <dbReference type="ARBA" id="ARBA00022960"/>
    </source>
</evidence>
<dbReference type="PATRIC" id="fig|1003195.11.peg.4849"/>
<dbReference type="GO" id="GO:0005886">
    <property type="term" value="C:plasma membrane"/>
    <property type="evidence" value="ECO:0007669"/>
    <property type="project" value="TreeGrafter"/>
</dbReference>
<sequence>MGETTPGIVTRRRNTELALTVLAVLLGVAGSATAGLALDGRVPARLPTAAAVLGALALAAHLAVRRFARYADPLILPLAVVLSALGVMLIARLDPSYAMAYGSPPKAPNQVMWLAVAGVGFIAVVALLRHHRLLQRYSYVTMAGALVLLMAPAFFPGDVYGAKRWIRLPGMTVEPDEFVKLAITVFFAAYLMANRDALALVGRRVWGLSLPRGRNLGPVLAIWAVSLLVLVFERDLGTSLIFFGIFVIMLYVATERTGWVVFGLLMAAGGAVVVGSLEPHVHGRVVAWLHPMAALLPQNQARGMSQQAAQALFSFGSGGVLGTGLGHGHPWLIGFAGQSDFILTTVGEELGLAGVTAVLMLYVLLVERAVRTALVLTDPFGKLLAAGLATSLALQVFVVAGGVTGLIPLTGKALPFLAAGGSSMVSNWLLVAILVKLSDAAGRTRYADAVPRPVSAAEALTAAVPRVVG</sequence>
<dbReference type="OrthoDB" id="9812661at2"/>
<feature type="transmembrane region" description="Helical" evidence="6">
    <location>
        <begin position="413"/>
        <end position="435"/>
    </location>
</feature>
<dbReference type="KEGG" id="scy:SCATT_33690"/>
<dbReference type="Pfam" id="PF01098">
    <property type="entry name" value="FTSW_RODA_SPOVE"/>
    <property type="match status" value="1"/>
</dbReference>
<dbReference type="GO" id="GO:0015648">
    <property type="term" value="F:lipid-linked peptidoglycan transporter activity"/>
    <property type="evidence" value="ECO:0007669"/>
    <property type="project" value="TreeGrafter"/>
</dbReference>
<dbReference type="AlphaFoldDB" id="F8JWG0"/>
<keyword evidence="8" id="KW-1185">Reference proteome</keyword>
<evidence type="ECO:0000256" key="5">
    <source>
        <dbReference type="ARBA" id="ARBA00023136"/>
    </source>
</evidence>
<dbReference type="EMBL" id="CP003219">
    <property type="protein sequence ID" value="AEW95740.1"/>
    <property type="molecule type" value="Genomic_DNA"/>
</dbReference>
<dbReference type="GO" id="GO:0008360">
    <property type="term" value="P:regulation of cell shape"/>
    <property type="evidence" value="ECO:0007669"/>
    <property type="project" value="UniProtKB-KW"/>
</dbReference>
<keyword evidence="2 6" id="KW-0812">Transmembrane</keyword>
<dbReference type="HOGENOM" id="CLU_029243_3_1_11"/>
<feature type="transmembrane region" description="Helical" evidence="6">
    <location>
        <begin position="259"/>
        <end position="277"/>
    </location>
</feature>
<dbReference type="RefSeq" id="WP_014144107.1">
    <property type="nucleotide sequence ID" value="NC_016111.1"/>
</dbReference>
<dbReference type="eggNOG" id="COG0772">
    <property type="taxonomic scope" value="Bacteria"/>
</dbReference>
<feature type="transmembrane region" description="Helical" evidence="6">
    <location>
        <begin position="350"/>
        <end position="371"/>
    </location>
</feature>
<dbReference type="PANTHER" id="PTHR30474">
    <property type="entry name" value="CELL CYCLE PROTEIN"/>
    <property type="match status" value="1"/>
</dbReference>
<proteinExistence type="predicted"/>
<feature type="transmembrane region" description="Helical" evidence="6">
    <location>
        <begin position="238"/>
        <end position="254"/>
    </location>
</feature>
<dbReference type="PANTHER" id="PTHR30474:SF3">
    <property type="entry name" value="PEPTIDOGLYCAN GLYCOSYLTRANSFERASE RODA"/>
    <property type="match status" value="1"/>
</dbReference>
<feature type="transmembrane region" description="Helical" evidence="6">
    <location>
        <begin position="383"/>
        <end position="407"/>
    </location>
</feature>
<dbReference type="STRING" id="1003195.SCATT_33690"/>
<keyword evidence="3" id="KW-0133">Cell shape</keyword>
<evidence type="ECO:0000313" key="7">
    <source>
        <dbReference type="EMBL" id="AEW95740.1"/>
    </source>
</evidence>
<feature type="transmembrane region" description="Helical" evidence="6">
    <location>
        <begin position="215"/>
        <end position="232"/>
    </location>
</feature>
<reference evidence="8" key="1">
    <citation type="submission" date="2011-12" db="EMBL/GenBank/DDBJ databases">
        <title>Complete genome sequence of Streptomyces cattleya strain DSM 46488.</title>
        <authorList>
            <person name="Ou H.-Y."/>
            <person name="Li P."/>
            <person name="Zhao C."/>
            <person name="O'Hagan D."/>
            <person name="Deng Z."/>
        </authorList>
    </citation>
    <scope>NUCLEOTIDE SEQUENCE [LARGE SCALE GENOMIC DNA]</scope>
    <source>
        <strain evidence="8">ATCC 35852 / DSM 46488 / JCM 4925 / NBRC 14057 / NRRL 8057</strain>
    </source>
</reference>
<dbReference type="GO" id="GO:0051301">
    <property type="term" value="P:cell division"/>
    <property type="evidence" value="ECO:0007669"/>
    <property type="project" value="InterPro"/>
</dbReference>
<evidence type="ECO:0000256" key="2">
    <source>
        <dbReference type="ARBA" id="ARBA00022692"/>
    </source>
</evidence>
<feature type="transmembrane region" description="Helical" evidence="6">
    <location>
        <begin position="178"/>
        <end position="194"/>
    </location>
</feature>